<feature type="compositionally biased region" description="Gly residues" evidence="2">
    <location>
        <begin position="120"/>
        <end position="131"/>
    </location>
</feature>
<keyword evidence="3" id="KW-0418">Kinase</keyword>
<dbReference type="GO" id="GO:0005737">
    <property type="term" value="C:cytoplasm"/>
    <property type="evidence" value="ECO:0007669"/>
    <property type="project" value="TreeGrafter"/>
</dbReference>
<accession>A0A199VBN1</accession>
<dbReference type="GO" id="GO:0004103">
    <property type="term" value="F:choline kinase activity"/>
    <property type="evidence" value="ECO:0007669"/>
    <property type="project" value="TreeGrafter"/>
</dbReference>
<feature type="region of interest" description="Disordered" evidence="2">
    <location>
        <begin position="83"/>
        <end position="170"/>
    </location>
</feature>
<dbReference type="GO" id="GO:0004305">
    <property type="term" value="F:ethanolamine kinase activity"/>
    <property type="evidence" value="ECO:0007669"/>
    <property type="project" value="TreeGrafter"/>
</dbReference>
<feature type="compositionally biased region" description="Acidic residues" evidence="2">
    <location>
        <begin position="151"/>
        <end position="167"/>
    </location>
</feature>
<dbReference type="InterPro" id="IPR011009">
    <property type="entry name" value="Kinase-like_dom_sf"/>
</dbReference>
<dbReference type="PANTHER" id="PTHR22603">
    <property type="entry name" value="CHOLINE/ETHANOALAMINE KINASE"/>
    <property type="match status" value="1"/>
</dbReference>
<dbReference type="STRING" id="4615.A0A199VBN1"/>
<dbReference type="GO" id="GO:0006646">
    <property type="term" value="P:phosphatidylethanolamine biosynthetic process"/>
    <property type="evidence" value="ECO:0007669"/>
    <property type="project" value="TreeGrafter"/>
</dbReference>
<evidence type="ECO:0000313" key="3">
    <source>
        <dbReference type="EMBL" id="OAY74276.1"/>
    </source>
</evidence>
<comment type="similarity">
    <text evidence="1">Belongs to the choline/ethanolamine kinase family.</text>
</comment>
<dbReference type="Gene3D" id="3.30.200.20">
    <property type="entry name" value="Phosphorylase Kinase, domain 1"/>
    <property type="match status" value="1"/>
</dbReference>
<proteinExistence type="inferred from homology"/>
<dbReference type="Proteomes" id="UP000092600">
    <property type="component" value="Unassembled WGS sequence"/>
</dbReference>
<organism evidence="3 4">
    <name type="scientific">Ananas comosus</name>
    <name type="common">Pineapple</name>
    <name type="synonym">Ananas ananas</name>
    <dbReference type="NCBI Taxonomy" id="4615"/>
    <lineage>
        <taxon>Eukaryota</taxon>
        <taxon>Viridiplantae</taxon>
        <taxon>Streptophyta</taxon>
        <taxon>Embryophyta</taxon>
        <taxon>Tracheophyta</taxon>
        <taxon>Spermatophyta</taxon>
        <taxon>Magnoliopsida</taxon>
        <taxon>Liliopsida</taxon>
        <taxon>Poales</taxon>
        <taxon>Bromeliaceae</taxon>
        <taxon>Bromelioideae</taxon>
        <taxon>Ananas</taxon>
    </lineage>
</organism>
<dbReference type="Pfam" id="PF01633">
    <property type="entry name" value="Choline_kinase"/>
    <property type="match status" value="1"/>
</dbReference>
<dbReference type="SUPFAM" id="SSF56112">
    <property type="entry name" value="Protein kinase-like (PK-like)"/>
    <property type="match status" value="1"/>
</dbReference>
<dbReference type="PANTHER" id="PTHR22603:SF100">
    <property type="entry name" value="OS01G0717000 PROTEIN"/>
    <property type="match status" value="1"/>
</dbReference>
<dbReference type="AlphaFoldDB" id="A0A199VBN1"/>
<comment type="caution">
    <text evidence="3">The sequence shown here is derived from an EMBL/GenBank/DDBJ whole genome shotgun (WGS) entry which is preliminary data.</text>
</comment>
<name>A0A199VBN1_ANACO</name>
<sequence length="287" mass="31735">MERSREGERYSEREFGLKLLYKGHNWVLNRFLFRPLRVVPSPPSVTEFLLSSFLRRSLSSALLSPPLSSLHSLSSPCRTQQWLHPPLELRPPSTKSSEARTPSAPPAGTHCAVVRRRGRGGGGGGEGGAVGARGDSDEGGDDERGLPGAVAEEETGTAKEEEEEEEEEVRKKKVLLRIYGDGTDLFFDLADEVCTFECISRHGQGPRVLARFPNGRIEEFIHARSYFGSPIELLEMIANDRIMDEFMNGSKKPSSHFIQAESKEREEIEKIIGVGGGGGDGALYFFR</sequence>
<dbReference type="EMBL" id="LSRQ01002444">
    <property type="protein sequence ID" value="OAY74276.1"/>
    <property type="molecule type" value="Genomic_DNA"/>
</dbReference>
<keyword evidence="3" id="KW-0808">Transferase</keyword>
<gene>
    <name evidence="3" type="ORF">ACMD2_01412</name>
</gene>
<protein>
    <submittedName>
        <fullName evidence="3">Putative choline kinase 1</fullName>
    </submittedName>
</protein>
<evidence type="ECO:0000313" key="4">
    <source>
        <dbReference type="Proteomes" id="UP000092600"/>
    </source>
</evidence>
<evidence type="ECO:0000256" key="1">
    <source>
        <dbReference type="ARBA" id="ARBA00038211"/>
    </source>
</evidence>
<reference evidence="3 4" key="1">
    <citation type="journal article" date="2016" name="DNA Res.">
        <title>The draft genome of MD-2 pineapple using hybrid error correction of long reads.</title>
        <authorList>
            <person name="Redwan R.M."/>
            <person name="Saidin A."/>
            <person name="Kumar S.V."/>
        </authorList>
    </citation>
    <scope>NUCLEOTIDE SEQUENCE [LARGE SCALE GENOMIC DNA]</scope>
    <source>
        <strain evidence="4">cv. MD2</strain>
        <tissue evidence="3">Leaf</tissue>
    </source>
</reference>
<evidence type="ECO:0000256" key="2">
    <source>
        <dbReference type="SAM" id="MobiDB-lite"/>
    </source>
</evidence>